<accession>A0AAU8MJ84</accession>
<evidence type="ECO:0000313" key="1">
    <source>
        <dbReference type="EMBL" id="XCO00074.1"/>
    </source>
</evidence>
<sequence length="165" mass="18900">MPKPKYRQWLEDVAGIRGWDVNEMIHDNTYNYEHFYNTQPKEAQAILKRNADAHFTDIAKTAFHPTFSIESDYSGKVNKYNPKGIIGGTWSNVPRLGRNASRYTLSDSQIKHGWDVRKTIDYLTDAETEGVELIMPDGSYPIIDGIRFGGVLPQITVTNKRKNKH</sequence>
<reference evidence="1" key="1">
    <citation type="submission" date="2024-06" db="EMBL/GenBank/DDBJ databases">
        <title>Intestivirid acquisition increases across infancy in a wild primate population.</title>
        <authorList>
            <person name="Schneider-Creas I.A."/>
            <person name="Moya I.L."/>
            <person name="Chiou K.L."/>
            <person name="Baniel A."/>
            <person name="Azanaw Haile A."/>
            <person name="Kebede F."/>
            <person name="Abebe B."/>
            <person name="Snyder-Mackler N."/>
            <person name="Varsani A."/>
        </authorList>
    </citation>
    <scope>NUCLEOTIDE SEQUENCE</scope>
    <source>
        <strain evidence="1">Int_RNL_2018_1252_VOL</strain>
    </source>
</reference>
<dbReference type="EMBL" id="PP965495">
    <property type="protein sequence ID" value="XCO00074.1"/>
    <property type="molecule type" value="Genomic_DNA"/>
</dbReference>
<organism evidence="1">
    <name type="scientific">Geladintestivirus 5</name>
    <dbReference type="NCBI Taxonomy" id="3233137"/>
    <lineage>
        <taxon>Viruses</taxon>
        <taxon>Duplodnaviria</taxon>
        <taxon>Heunggongvirae</taxon>
        <taxon>Uroviricota</taxon>
        <taxon>Caudoviricetes</taxon>
        <taxon>Crassvirales</taxon>
    </lineage>
</organism>
<proteinExistence type="predicted"/>
<name>A0AAU8MJ84_9CAUD</name>
<protein>
    <submittedName>
        <fullName evidence="1">Uncharacterized protein</fullName>
    </submittedName>
</protein>